<organism evidence="10 11">
    <name type="scientific">Alectoria fallacina</name>
    <dbReference type="NCBI Taxonomy" id="1903189"/>
    <lineage>
        <taxon>Eukaryota</taxon>
        <taxon>Fungi</taxon>
        <taxon>Dikarya</taxon>
        <taxon>Ascomycota</taxon>
        <taxon>Pezizomycotina</taxon>
        <taxon>Lecanoromycetes</taxon>
        <taxon>OSLEUM clade</taxon>
        <taxon>Lecanoromycetidae</taxon>
        <taxon>Lecanorales</taxon>
        <taxon>Lecanorineae</taxon>
        <taxon>Parmeliaceae</taxon>
        <taxon>Alectoria</taxon>
    </lineage>
</organism>
<keyword evidence="4" id="KW-0479">Metal-binding</keyword>
<evidence type="ECO:0000256" key="3">
    <source>
        <dbReference type="ARBA" id="ARBA00022679"/>
    </source>
</evidence>
<dbReference type="EMBL" id="CAJPDR010000041">
    <property type="protein sequence ID" value="CAF9910245.1"/>
    <property type="molecule type" value="Genomic_DNA"/>
</dbReference>
<dbReference type="CDD" id="cd20335">
    <property type="entry name" value="BRcat_RBR"/>
    <property type="match status" value="1"/>
</dbReference>
<dbReference type="SUPFAM" id="SSF57850">
    <property type="entry name" value="RING/U-box"/>
    <property type="match status" value="3"/>
</dbReference>
<keyword evidence="6" id="KW-0863">Zinc-finger</keyword>
<dbReference type="GO" id="GO:0016567">
    <property type="term" value="P:protein ubiquitination"/>
    <property type="evidence" value="ECO:0007669"/>
    <property type="project" value="InterPro"/>
</dbReference>
<comment type="catalytic activity">
    <reaction evidence="1">
        <text>[E2 ubiquitin-conjugating enzyme]-S-ubiquitinyl-L-cysteine + [acceptor protein]-L-lysine = [E2 ubiquitin-conjugating enzyme]-L-cysteine + [acceptor protein]-N(6)-ubiquitinyl-L-lysine.</text>
        <dbReference type="EC" id="2.3.2.31"/>
    </reaction>
</comment>
<evidence type="ECO:0000256" key="7">
    <source>
        <dbReference type="ARBA" id="ARBA00022786"/>
    </source>
</evidence>
<dbReference type="CDD" id="cd22584">
    <property type="entry name" value="Rcat_RBR_unk"/>
    <property type="match status" value="1"/>
</dbReference>
<keyword evidence="5" id="KW-0677">Repeat</keyword>
<protein>
    <recommendedName>
        <fullName evidence="2">RBR-type E3 ubiquitin transferase</fullName>
        <ecNumber evidence="2">2.3.2.31</ecNumber>
    </recommendedName>
</protein>
<dbReference type="Gene3D" id="1.20.120.1750">
    <property type="match status" value="1"/>
</dbReference>
<dbReference type="GO" id="GO:0061630">
    <property type="term" value="F:ubiquitin protein ligase activity"/>
    <property type="evidence" value="ECO:0007669"/>
    <property type="project" value="UniProtKB-EC"/>
</dbReference>
<dbReference type="InterPro" id="IPR044066">
    <property type="entry name" value="TRIAD_supradom"/>
</dbReference>
<dbReference type="AlphaFoldDB" id="A0A8H3ERB4"/>
<evidence type="ECO:0000256" key="6">
    <source>
        <dbReference type="ARBA" id="ARBA00022771"/>
    </source>
</evidence>
<dbReference type="PROSITE" id="PS51873">
    <property type="entry name" value="TRIAD"/>
    <property type="match status" value="1"/>
</dbReference>
<feature type="domain" description="RING-type" evidence="9">
    <location>
        <begin position="141"/>
        <end position="335"/>
    </location>
</feature>
<dbReference type="Pfam" id="PF01485">
    <property type="entry name" value="IBR"/>
    <property type="match status" value="1"/>
</dbReference>
<dbReference type="OrthoDB" id="9977870at2759"/>
<dbReference type="InterPro" id="IPR002867">
    <property type="entry name" value="IBR_dom"/>
</dbReference>
<evidence type="ECO:0000256" key="2">
    <source>
        <dbReference type="ARBA" id="ARBA00012251"/>
    </source>
</evidence>
<name>A0A8H3ERB4_9LECA</name>
<keyword evidence="8" id="KW-0862">Zinc</keyword>
<gene>
    <name evidence="10" type="ORF">ALECFALPRED_006436</name>
</gene>
<evidence type="ECO:0000256" key="8">
    <source>
        <dbReference type="ARBA" id="ARBA00022833"/>
    </source>
</evidence>
<evidence type="ECO:0000313" key="10">
    <source>
        <dbReference type="EMBL" id="CAF9910245.1"/>
    </source>
</evidence>
<evidence type="ECO:0000256" key="4">
    <source>
        <dbReference type="ARBA" id="ARBA00022723"/>
    </source>
</evidence>
<dbReference type="GO" id="GO:0008270">
    <property type="term" value="F:zinc ion binding"/>
    <property type="evidence" value="ECO:0007669"/>
    <property type="project" value="UniProtKB-KW"/>
</dbReference>
<keyword evidence="7" id="KW-0833">Ubl conjugation pathway</keyword>
<dbReference type="InterPro" id="IPR031127">
    <property type="entry name" value="E3_UB_ligase_RBR"/>
</dbReference>
<reference evidence="10" key="1">
    <citation type="submission" date="2021-03" db="EMBL/GenBank/DDBJ databases">
        <authorList>
            <person name="Tagirdzhanova G."/>
        </authorList>
    </citation>
    <scope>NUCLEOTIDE SEQUENCE</scope>
</reference>
<evidence type="ECO:0000259" key="9">
    <source>
        <dbReference type="PROSITE" id="PS51873"/>
    </source>
</evidence>
<comment type="caution">
    <text evidence="10">The sequence shown here is derived from an EMBL/GenBank/DDBJ whole genome shotgun (WGS) entry which is preliminary data.</text>
</comment>
<evidence type="ECO:0000313" key="11">
    <source>
        <dbReference type="Proteomes" id="UP000664203"/>
    </source>
</evidence>
<dbReference type="EC" id="2.3.2.31" evidence="2"/>
<accession>A0A8H3ERB4</accession>
<dbReference type="Proteomes" id="UP000664203">
    <property type="component" value="Unassembled WGS sequence"/>
</dbReference>
<sequence length="378" mass="42350">MAEVLPLRIKLPGLSTTEGGDPASTSILAARPIDPTNRLPHFLRSLRKFVASTGFMVSPGDEGSIHQYIGDNITTVNSIMVRWSSQLEHSRKERKESAKVPKFDATDLINKHQAYFYVSFRETVDFHEATSEPHVPRSDVPMKNCAVCGHEPDEFNFIIAPCGDSYCGGCVNELFDRAAKHEFNFPPRCCGQIIPLENTEWLLSRDIYHKFQEKSEEVSTTNRTYCSDPECATFILPKAVDGREAKCPVCQKLTCSVCKAEVHKGDCLEDPGVQPLMTAATKAGFQQCRQCKRMIELSDGCYHITCICGAEFCYICGVKWKTCSCGTIGEQPQMAQDEEPRDREADDWMNFALENVLEMHENGRIEWRDVVAAAAALE</sequence>
<evidence type="ECO:0000256" key="5">
    <source>
        <dbReference type="ARBA" id="ARBA00022737"/>
    </source>
</evidence>
<proteinExistence type="predicted"/>
<keyword evidence="3" id="KW-0808">Transferase</keyword>
<evidence type="ECO:0000256" key="1">
    <source>
        <dbReference type="ARBA" id="ARBA00001798"/>
    </source>
</evidence>
<dbReference type="SMART" id="SM00647">
    <property type="entry name" value="IBR"/>
    <property type="match status" value="1"/>
</dbReference>
<keyword evidence="11" id="KW-1185">Reference proteome</keyword>
<dbReference type="PANTHER" id="PTHR11685">
    <property type="entry name" value="RBR FAMILY RING FINGER AND IBR DOMAIN-CONTAINING"/>
    <property type="match status" value="1"/>
</dbReference>